<dbReference type="PROSITE" id="PS51257">
    <property type="entry name" value="PROKAR_LIPOPROTEIN"/>
    <property type="match status" value="1"/>
</dbReference>
<feature type="signal peptide" evidence="1">
    <location>
        <begin position="1"/>
        <end position="27"/>
    </location>
</feature>
<dbReference type="AlphaFoldDB" id="A0A9D1WWH0"/>
<dbReference type="EMBL" id="DXEM01000032">
    <property type="protein sequence ID" value="HIX68528.1"/>
    <property type="molecule type" value="Genomic_DNA"/>
</dbReference>
<reference evidence="2" key="1">
    <citation type="journal article" date="2021" name="PeerJ">
        <title>Extensive microbial diversity within the chicken gut microbiome revealed by metagenomics and culture.</title>
        <authorList>
            <person name="Gilroy R."/>
            <person name="Ravi A."/>
            <person name="Getino M."/>
            <person name="Pursley I."/>
            <person name="Horton D.L."/>
            <person name="Alikhan N.F."/>
            <person name="Baker D."/>
            <person name="Gharbi K."/>
            <person name="Hall N."/>
            <person name="Watson M."/>
            <person name="Adriaenssens E.M."/>
            <person name="Foster-Nyarko E."/>
            <person name="Jarju S."/>
            <person name="Secka A."/>
            <person name="Antonio M."/>
            <person name="Oren A."/>
            <person name="Chaudhuri R.R."/>
            <person name="La Ragione R."/>
            <person name="Hildebrand F."/>
            <person name="Pallen M.J."/>
        </authorList>
    </citation>
    <scope>NUCLEOTIDE SEQUENCE</scope>
    <source>
        <strain evidence="2">CHK191-13928</strain>
    </source>
</reference>
<protein>
    <submittedName>
        <fullName evidence="2">Uncharacterized protein</fullName>
    </submittedName>
</protein>
<sequence>MVRKSMKKVVFGTLCSLLMAVSCGCSMLGGGYTSDEPCAWCGNTPTKKFETSKGADCYVCEEHTHECGICGKNFDKELKHYTNMLDIEMFACDDCYDDVQELNN</sequence>
<feature type="chain" id="PRO_5038558531" evidence="1">
    <location>
        <begin position="28"/>
        <end position="104"/>
    </location>
</feature>
<evidence type="ECO:0000313" key="3">
    <source>
        <dbReference type="Proteomes" id="UP000886721"/>
    </source>
</evidence>
<organism evidence="2 3">
    <name type="scientific">Candidatus Anaerostipes excrementavium</name>
    <dbReference type="NCBI Taxonomy" id="2838463"/>
    <lineage>
        <taxon>Bacteria</taxon>
        <taxon>Bacillati</taxon>
        <taxon>Bacillota</taxon>
        <taxon>Clostridia</taxon>
        <taxon>Lachnospirales</taxon>
        <taxon>Lachnospiraceae</taxon>
        <taxon>Anaerostipes</taxon>
    </lineage>
</organism>
<accession>A0A9D1WWH0</accession>
<reference evidence="2" key="2">
    <citation type="submission" date="2021-04" db="EMBL/GenBank/DDBJ databases">
        <authorList>
            <person name="Gilroy R."/>
        </authorList>
    </citation>
    <scope>NUCLEOTIDE SEQUENCE</scope>
    <source>
        <strain evidence="2">CHK191-13928</strain>
    </source>
</reference>
<name>A0A9D1WWH0_9FIRM</name>
<evidence type="ECO:0000256" key="1">
    <source>
        <dbReference type="SAM" id="SignalP"/>
    </source>
</evidence>
<gene>
    <name evidence="2" type="ORF">H9735_10480</name>
</gene>
<comment type="caution">
    <text evidence="2">The sequence shown here is derived from an EMBL/GenBank/DDBJ whole genome shotgun (WGS) entry which is preliminary data.</text>
</comment>
<keyword evidence="1" id="KW-0732">Signal</keyword>
<evidence type="ECO:0000313" key="2">
    <source>
        <dbReference type="EMBL" id="HIX68528.1"/>
    </source>
</evidence>
<dbReference type="Proteomes" id="UP000886721">
    <property type="component" value="Unassembled WGS sequence"/>
</dbReference>
<proteinExistence type="predicted"/>